<evidence type="ECO:0000256" key="1">
    <source>
        <dbReference type="ARBA" id="ARBA00004651"/>
    </source>
</evidence>
<proteinExistence type="inferred from homology"/>
<dbReference type="EMBL" id="AMQN01018327">
    <property type="status" value="NOT_ANNOTATED_CDS"/>
    <property type="molecule type" value="Genomic_DNA"/>
</dbReference>
<evidence type="ECO:0000313" key="12">
    <source>
        <dbReference type="EMBL" id="ELU14893.1"/>
    </source>
</evidence>
<dbReference type="AlphaFoldDB" id="R7V7Q8"/>
<comment type="subcellular location">
    <subcellularLocation>
        <location evidence="1">Cell membrane</location>
        <topology evidence="1">Multi-pass membrane protein</topology>
    </subcellularLocation>
</comment>
<dbReference type="EnsemblMetazoa" id="CapteT47758">
    <property type="protein sequence ID" value="CapteP47758"/>
    <property type="gene ID" value="CapteG47758"/>
</dbReference>
<evidence type="ECO:0000259" key="11">
    <source>
        <dbReference type="PROSITE" id="PS50262"/>
    </source>
</evidence>
<dbReference type="GO" id="GO:0004930">
    <property type="term" value="F:G protein-coupled receptor activity"/>
    <property type="evidence" value="ECO:0007669"/>
    <property type="project" value="UniProtKB-KW"/>
</dbReference>
<feature type="transmembrane region" description="Helical" evidence="10">
    <location>
        <begin position="39"/>
        <end position="63"/>
    </location>
</feature>
<feature type="transmembrane region" description="Helical" evidence="10">
    <location>
        <begin position="69"/>
        <end position="96"/>
    </location>
</feature>
<evidence type="ECO:0000256" key="3">
    <source>
        <dbReference type="ARBA" id="ARBA00022692"/>
    </source>
</evidence>
<dbReference type="Gene3D" id="1.20.1070.10">
    <property type="entry name" value="Rhodopsin 7-helix transmembrane proteins"/>
    <property type="match status" value="1"/>
</dbReference>
<keyword evidence="14" id="KW-1185">Reference proteome</keyword>
<dbReference type="OMA" id="IINSRRY"/>
<dbReference type="PROSITE" id="PS00237">
    <property type="entry name" value="G_PROTEIN_RECEP_F1_1"/>
    <property type="match status" value="1"/>
</dbReference>
<dbReference type="InterPro" id="IPR000276">
    <property type="entry name" value="GPCR_Rhodpsn"/>
</dbReference>
<gene>
    <name evidence="12" type="ORF">CAPTEDRAFT_47758</name>
</gene>
<feature type="transmembrane region" description="Helical" evidence="10">
    <location>
        <begin position="6"/>
        <end position="27"/>
    </location>
</feature>
<reference evidence="14" key="1">
    <citation type="submission" date="2012-12" db="EMBL/GenBank/DDBJ databases">
        <authorList>
            <person name="Hellsten U."/>
            <person name="Grimwood J."/>
            <person name="Chapman J.A."/>
            <person name="Shapiro H."/>
            <person name="Aerts A."/>
            <person name="Otillar R.P."/>
            <person name="Terry A.Y."/>
            <person name="Boore J.L."/>
            <person name="Simakov O."/>
            <person name="Marletaz F."/>
            <person name="Cho S.-J."/>
            <person name="Edsinger-Gonzales E."/>
            <person name="Havlak P."/>
            <person name="Kuo D.-H."/>
            <person name="Larsson T."/>
            <person name="Lv J."/>
            <person name="Arendt D."/>
            <person name="Savage R."/>
            <person name="Osoegawa K."/>
            <person name="de Jong P."/>
            <person name="Lindberg D.R."/>
            <person name="Seaver E.C."/>
            <person name="Weisblat D.A."/>
            <person name="Putnam N.H."/>
            <person name="Grigoriev I.V."/>
            <person name="Rokhsar D.S."/>
        </authorList>
    </citation>
    <scope>NUCLEOTIDE SEQUENCE</scope>
    <source>
        <strain evidence="14">I ESC-2004</strain>
    </source>
</reference>
<feature type="domain" description="G-protein coupled receptors family 1 profile" evidence="11">
    <location>
        <begin position="18"/>
        <end position="136"/>
    </location>
</feature>
<dbReference type="PROSITE" id="PS50262">
    <property type="entry name" value="G_PROTEIN_RECEP_F1_2"/>
    <property type="match status" value="1"/>
</dbReference>
<keyword evidence="6 10" id="KW-0472">Membrane</keyword>
<accession>R7V7Q8</accession>
<evidence type="ECO:0000256" key="7">
    <source>
        <dbReference type="ARBA" id="ARBA00023170"/>
    </source>
</evidence>
<reference evidence="12 14" key="2">
    <citation type="journal article" date="2013" name="Nature">
        <title>Insights into bilaterian evolution from three spiralian genomes.</title>
        <authorList>
            <person name="Simakov O."/>
            <person name="Marletaz F."/>
            <person name="Cho S.J."/>
            <person name="Edsinger-Gonzales E."/>
            <person name="Havlak P."/>
            <person name="Hellsten U."/>
            <person name="Kuo D.H."/>
            <person name="Larsson T."/>
            <person name="Lv J."/>
            <person name="Arendt D."/>
            <person name="Savage R."/>
            <person name="Osoegawa K."/>
            <person name="de Jong P."/>
            <person name="Grimwood J."/>
            <person name="Chapman J.A."/>
            <person name="Shapiro H."/>
            <person name="Aerts A."/>
            <person name="Otillar R.P."/>
            <person name="Terry A.Y."/>
            <person name="Boore J.L."/>
            <person name="Grigoriev I.V."/>
            <person name="Lindberg D.R."/>
            <person name="Seaver E.C."/>
            <person name="Weisblat D.A."/>
            <person name="Putnam N.H."/>
            <person name="Rokhsar D.S."/>
        </authorList>
    </citation>
    <scope>NUCLEOTIDE SEQUENCE</scope>
    <source>
        <strain evidence="12 14">I ESC-2004</strain>
    </source>
</reference>
<feature type="transmembrane region" description="Helical" evidence="10">
    <location>
        <begin position="117"/>
        <end position="135"/>
    </location>
</feature>
<name>R7V7Q8_CAPTE</name>
<organism evidence="12">
    <name type="scientific">Capitella teleta</name>
    <name type="common">Polychaete worm</name>
    <dbReference type="NCBI Taxonomy" id="283909"/>
    <lineage>
        <taxon>Eukaryota</taxon>
        <taxon>Metazoa</taxon>
        <taxon>Spiralia</taxon>
        <taxon>Lophotrochozoa</taxon>
        <taxon>Annelida</taxon>
        <taxon>Polychaeta</taxon>
        <taxon>Sedentaria</taxon>
        <taxon>Scolecida</taxon>
        <taxon>Capitellidae</taxon>
        <taxon>Capitella</taxon>
    </lineage>
</organism>
<evidence type="ECO:0000256" key="6">
    <source>
        <dbReference type="ARBA" id="ARBA00023136"/>
    </source>
</evidence>
<dbReference type="PRINTS" id="PR00237">
    <property type="entry name" value="GPCRRHODOPSN"/>
</dbReference>
<keyword evidence="2" id="KW-1003">Cell membrane</keyword>
<evidence type="ECO:0000313" key="14">
    <source>
        <dbReference type="Proteomes" id="UP000014760"/>
    </source>
</evidence>
<evidence type="ECO:0000256" key="4">
    <source>
        <dbReference type="ARBA" id="ARBA00022989"/>
    </source>
</evidence>
<reference evidence="13" key="3">
    <citation type="submission" date="2015-06" db="UniProtKB">
        <authorList>
            <consortium name="EnsemblMetazoa"/>
        </authorList>
    </citation>
    <scope>IDENTIFICATION</scope>
</reference>
<evidence type="ECO:0000256" key="9">
    <source>
        <dbReference type="RuleBase" id="RU000688"/>
    </source>
</evidence>
<protein>
    <recommendedName>
        <fullName evidence="11">G-protein coupled receptors family 1 profile domain-containing protein</fullName>
    </recommendedName>
</protein>
<dbReference type="SUPFAM" id="SSF81321">
    <property type="entry name" value="Family A G protein-coupled receptor-like"/>
    <property type="match status" value="1"/>
</dbReference>
<sequence>DAFHVIFAVVTATLTFVGNGLMVVVIVRTRSLHLPQGYMLLSIAAADIVLGFEAVVGFINVILEHWPDALVGCLVMSYATSVAITVNIFTMAFMSIDRWLVIHKPFHYDTLMPSPKVYVVNALLWLVSIAFYTPFL</sequence>
<dbReference type="EMBL" id="KB294201">
    <property type="protein sequence ID" value="ELU14893.1"/>
    <property type="molecule type" value="Genomic_DNA"/>
</dbReference>
<dbReference type="STRING" id="283909.R7V7Q8"/>
<keyword evidence="7 9" id="KW-0675">Receptor</keyword>
<dbReference type="InterPro" id="IPR050569">
    <property type="entry name" value="TAAR"/>
</dbReference>
<evidence type="ECO:0000313" key="13">
    <source>
        <dbReference type="EnsemblMetazoa" id="CapteP47758"/>
    </source>
</evidence>
<evidence type="ECO:0000256" key="8">
    <source>
        <dbReference type="ARBA" id="ARBA00023224"/>
    </source>
</evidence>
<evidence type="ECO:0000256" key="2">
    <source>
        <dbReference type="ARBA" id="ARBA00022475"/>
    </source>
</evidence>
<dbReference type="Proteomes" id="UP000014760">
    <property type="component" value="Unassembled WGS sequence"/>
</dbReference>
<dbReference type="InterPro" id="IPR017452">
    <property type="entry name" value="GPCR_Rhodpsn_7TM"/>
</dbReference>
<keyword evidence="3 9" id="KW-0812">Transmembrane</keyword>
<comment type="similarity">
    <text evidence="9">Belongs to the G-protein coupled receptor 1 family.</text>
</comment>
<feature type="non-terminal residue" evidence="12">
    <location>
        <position position="1"/>
    </location>
</feature>
<keyword evidence="4 10" id="KW-1133">Transmembrane helix</keyword>
<dbReference type="OrthoDB" id="6287421at2759"/>
<evidence type="ECO:0000256" key="10">
    <source>
        <dbReference type="SAM" id="Phobius"/>
    </source>
</evidence>
<keyword evidence="8 9" id="KW-0807">Transducer</keyword>
<dbReference type="Pfam" id="PF00001">
    <property type="entry name" value="7tm_1"/>
    <property type="match status" value="1"/>
</dbReference>
<dbReference type="GO" id="GO:0005886">
    <property type="term" value="C:plasma membrane"/>
    <property type="evidence" value="ECO:0007669"/>
    <property type="project" value="UniProtKB-SubCell"/>
</dbReference>
<feature type="non-terminal residue" evidence="12">
    <location>
        <position position="136"/>
    </location>
</feature>
<keyword evidence="5 9" id="KW-0297">G-protein coupled receptor</keyword>
<dbReference type="HOGENOM" id="CLU_155635_0_0_1"/>
<evidence type="ECO:0000256" key="5">
    <source>
        <dbReference type="ARBA" id="ARBA00023040"/>
    </source>
</evidence>
<dbReference type="CDD" id="cd00637">
    <property type="entry name" value="7tm_classA_rhodopsin-like"/>
    <property type="match status" value="1"/>
</dbReference>
<dbReference type="PANTHER" id="PTHR24249">
    <property type="entry name" value="HISTAMINE RECEPTOR-RELATED G-PROTEIN COUPLED RECEPTOR"/>
    <property type="match status" value="1"/>
</dbReference>
<dbReference type="PANTHER" id="PTHR24249:SF424">
    <property type="entry name" value="G-PROTEIN COUPLED RECEPTORS FAMILY 1 PROFILE DOMAIN-CONTAINING PROTEIN"/>
    <property type="match status" value="1"/>
</dbReference>